<feature type="region of interest" description="Disordered" evidence="3">
    <location>
        <begin position="1"/>
        <end position="27"/>
    </location>
</feature>
<proteinExistence type="inferred from homology"/>
<dbReference type="Proteomes" id="UP001185792">
    <property type="component" value="Unassembled WGS sequence"/>
</dbReference>
<dbReference type="PANTHER" id="PTHR39428:SF1">
    <property type="entry name" value="F420H(2)-DEPENDENT QUINONE REDUCTASE RV1261C"/>
    <property type="match status" value="1"/>
</dbReference>
<dbReference type="NCBIfam" id="TIGR00026">
    <property type="entry name" value="hi_GC_TIGR00026"/>
    <property type="match status" value="1"/>
</dbReference>
<reference evidence="4 5" key="1">
    <citation type="submission" date="2023-10" db="EMBL/GenBank/DDBJ databases">
        <title>Development of a sustainable strategy for remediation of hydrocarbon-contaminated territories based on the waste exchange concept.</title>
        <authorList>
            <person name="Krivoruchko A."/>
        </authorList>
    </citation>
    <scope>NUCLEOTIDE SEQUENCE [LARGE SCALE GENOMIC DNA]</scope>
    <source>
        <strain evidence="4 5">IEGM 1236</strain>
    </source>
</reference>
<keyword evidence="5" id="KW-1185">Reference proteome</keyword>
<comment type="caution">
    <text evidence="4">The sequence shown here is derived from an EMBL/GenBank/DDBJ whole genome shotgun (WGS) entry which is preliminary data.</text>
</comment>
<evidence type="ECO:0000256" key="3">
    <source>
        <dbReference type="SAM" id="MobiDB-lite"/>
    </source>
</evidence>
<dbReference type="Pfam" id="PF04075">
    <property type="entry name" value="F420H2_quin_red"/>
    <property type="match status" value="1"/>
</dbReference>
<dbReference type="PANTHER" id="PTHR39428">
    <property type="entry name" value="F420H(2)-DEPENDENT QUINONE REDUCTASE RV1261C"/>
    <property type="match status" value="1"/>
</dbReference>
<evidence type="ECO:0000313" key="4">
    <source>
        <dbReference type="EMBL" id="MDV7132073.1"/>
    </source>
</evidence>
<dbReference type="InterPro" id="IPR004378">
    <property type="entry name" value="F420H2_quin_Rdtase"/>
</dbReference>
<accession>A0ABU4ELE2</accession>
<gene>
    <name evidence="4" type="ORF">R4198_00075</name>
</gene>
<name>A0ABU4ELE2_WILMA</name>
<comment type="similarity">
    <text evidence="1">Belongs to the F420H(2)-dependent quinone reductase family.</text>
</comment>
<dbReference type="EMBL" id="JAWLUM010000001">
    <property type="protein sequence ID" value="MDV7132073.1"/>
    <property type="molecule type" value="Genomic_DNA"/>
</dbReference>
<dbReference type="Gene3D" id="2.30.110.10">
    <property type="entry name" value="Electron Transport, Fmn-binding Protein, Chain A"/>
    <property type="match status" value="1"/>
</dbReference>
<protein>
    <submittedName>
        <fullName evidence="4">Nitroreductase family deazaflavin-dependent oxidoreductase</fullName>
    </submittedName>
</protein>
<dbReference type="InterPro" id="IPR012349">
    <property type="entry name" value="Split_barrel_FMN-bd"/>
</dbReference>
<sequence>MTDSTQADSRKKRGKTPGRLSRWMQQRTNSRTITRIRRGKATFMGMELLVLHTVGRRTGEPRQSPVTWFDDGDGARLIIASGGGDQNPDWFANLMAAPDQASMEMPGQDVVAVTPRRLEGSEREQAWQRIVEAQPRYAKYQQKSDRQYPVVRLTPR</sequence>
<comment type="catalytic activity">
    <reaction evidence="2">
        <text>oxidized coenzyme F420-(gamma-L-Glu)(n) + a quinol + H(+) = reduced coenzyme F420-(gamma-L-Glu)(n) + a quinone</text>
        <dbReference type="Rhea" id="RHEA:39663"/>
        <dbReference type="Rhea" id="RHEA-COMP:12939"/>
        <dbReference type="Rhea" id="RHEA-COMP:14378"/>
        <dbReference type="ChEBI" id="CHEBI:15378"/>
        <dbReference type="ChEBI" id="CHEBI:24646"/>
        <dbReference type="ChEBI" id="CHEBI:132124"/>
        <dbReference type="ChEBI" id="CHEBI:133980"/>
        <dbReference type="ChEBI" id="CHEBI:139511"/>
    </reaction>
</comment>
<dbReference type="RefSeq" id="WP_317711751.1">
    <property type="nucleotide sequence ID" value="NZ_JAWLUM010000001.1"/>
</dbReference>
<evidence type="ECO:0000256" key="1">
    <source>
        <dbReference type="ARBA" id="ARBA00008710"/>
    </source>
</evidence>
<organism evidence="4 5">
    <name type="scientific">Williamsia marianensis</name>
    <dbReference type="NCBI Taxonomy" id="85044"/>
    <lineage>
        <taxon>Bacteria</taxon>
        <taxon>Bacillati</taxon>
        <taxon>Actinomycetota</taxon>
        <taxon>Actinomycetes</taxon>
        <taxon>Mycobacteriales</taxon>
        <taxon>Nocardiaceae</taxon>
        <taxon>Williamsia</taxon>
    </lineage>
</organism>
<evidence type="ECO:0000256" key="2">
    <source>
        <dbReference type="ARBA" id="ARBA00049106"/>
    </source>
</evidence>
<evidence type="ECO:0000313" key="5">
    <source>
        <dbReference type="Proteomes" id="UP001185792"/>
    </source>
</evidence>